<gene>
    <name evidence="7" type="ORF">FD09_GL003128</name>
</gene>
<dbReference type="STRING" id="1423792.FD09_GL003128"/>
<evidence type="ECO:0000256" key="4">
    <source>
        <dbReference type="ARBA" id="ARBA00022807"/>
    </source>
</evidence>
<dbReference type="GO" id="GO:0043418">
    <property type="term" value="P:homocysteine catabolic process"/>
    <property type="evidence" value="ECO:0007669"/>
    <property type="project" value="TreeGrafter"/>
</dbReference>
<keyword evidence="5" id="KW-0031">Aminopeptidase</keyword>
<feature type="active site" evidence="6">
    <location>
        <position position="384"/>
    </location>
</feature>
<keyword evidence="3 5" id="KW-0378">Hydrolase</keyword>
<name>A0A0R1N3Y4_9LACO</name>
<dbReference type="GO" id="GO:0005737">
    <property type="term" value="C:cytoplasm"/>
    <property type="evidence" value="ECO:0007669"/>
    <property type="project" value="UniProtKB-SubCell"/>
</dbReference>
<dbReference type="Gene3D" id="3.90.70.10">
    <property type="entry name" value="Cysteine proteinases"/>
    <property type="match status" value="1"/>
</dbReference>
<evidence type="ECO:0000256" key="1">
    <source>
        <dbReference type="ARBA" id="ARBA00004496"/>
    </source>
</evidence>
<dbReference type="InterPro" id="IPR025660">
    <property type="entry name" value="Pept_his_AS"/>
</dbReference>
<evidence type="ECO:0000313" key="7">
    <source>
        <dbReference type="EMBL" id="KRL12258.1"/>
    </source>
</evidence>
<organism evidence="7 8">
    <name type="scientific">Schleiferilactobacillus perolens DSM 12744</name>
    <dbReference type="NCBI Taxonomy" id="1423792"/>
    <lineage>
        <taxon>Bacteria</taxon>
        <taxon>Bacillati</taxon>
        <taxon>Bacillota</taxon>
        <taxon>Bacilli</taxon>
        <taxon>Lactobacillales</taxon>
        <taxon>Lactobacillaceae</taxon>
        <taxon>Schleiferilactobacillus</taxon>
    </lineage>
</organism>
<keyword evidence="8" id="KW-1185">Reference proteome</keyword>
<dbReference type="PROSITE" id="PS00139">
    <property type="entry name" value="THIOL_PROTEASE_CYS"/>
    <property type="match status" value="1"/>
</dbReference>
<dbReference type="AlphaFoldDB" id="A0A0R1N3Y4"/>
<dbReference type="OrthoDB" id="1111399at2"/>
<dbReference type="InterPro" id="IPR004134">
    <property type="entry name" value="Peptidase_C1B"/>
</dbReference>
<evidence type="ECO:0000256" key="6">
    <source>
        <dbReference type="PIRSR" id="PIRSR005700-1"/>
    </source>
</evidence>
<dbReference type="GO" id="GO:0070005">
    <property type="term" value="F:cysteine-type aminopeptidase activity"/>
    <property type="evidence" value="ECO:0007669"/>
    <property type="project" value="InterPro"/>
</dbReference>
<accession>A0A0R1N3Y4</accession>
<evidence type="ECO:0000256" key="3">
    <source>
        <dbReference type="ARBA" id="ARBA00022801"/>
    </source>
</evidence>
<keyword evidence="4 5" id="KW-0788">Thiol protease</keyword>
<dbReference type="Pfam" id="PF03051">
    <property type="entry name" value="Peptidase_C1_2"/>
    <property type="match status" value="1"/>
</dbReference>
<feature type="active site" evidence="6">
    <location>
        <position position="363"/>
    </location>
</feature>
<dbReference type="GO" id="GO:0009636">
    <property type="term" value="P:response to toxic substance"/>
    <property type="evidence" value="ECO:0007669"/>
    <property type="project" value="TreeGrafter"/>
</dbReference>
<keyword evidence="2 5" id="KW-0645">Protease</keyword>
<comment type="caution">
    <text evidence="7">The sequence shown here is derived from an EMBL/GenBank/DDBJ whole genome shotgun (WGS) entry which is preliminary data.</text>
</comment>
<dbReference type="PANTHER" id="PTHR10363:SF2">
    <property type="entry name" value="BLEOMYCIN HYDROLASE"/>
    <property type="match status" value="1"/>
</dbReference>
<dbReference type="PATRIC" id="fig|1423792.3.peg.3222"/>
<dbReference type="GO" id="GO:0006508">
    <property type="term" value="P:proteolysis"/>
    <property type="evidence" value="ECO:0007669"/>
    <property type="project" value="UniProtKB-KW"/>
</dbReference>
<sequence>MSKTITAEQIANFAQQTQAQPAVSALAGAVQKNGIYAASYNHTSATALDPVFSVEINTGAVSNQKHSGRCWLFAALNMLRHEFARTHQVKDFELSQNYDSFYDRLEKANWFYEQIISSAKLPRTDRKVAKLFAAPDDDGGQWSYAVAITQKYGVVPKSVMPETTSSEATAQYSSVLNTKLRKDAIMLRQMIQDGASTAAIDAQKQKFMTAVYRITAYAFGEPPKEFTYTYRDDNQQYHTMHTTPQAFLQQEFKQNLADYACFASSPQNDKAVNTLYTVDTQGNVVGGTPVRLLNVAPDRLKALCIQLLKDNTPIWFGCDVLENMDRVAGALSGNLYNTDDLFSIHVNRDKALRLDTGQGSVSHAMTLTGVDLINDQPTKWKVENSWGDKNGHKGYFTMDDAWFDAYVYEAVIPTKYMNAAENKAWQGQPTILPAWDALS</sequence>
<dbReference type="SUPFAM" id="SSF54001">
    <property type="entry name" value="Cysteine proteinases"/>
    <property type="match status" value="1"/>
</dbReference>
<dbReference type="EMBL" id="AZEC01000009">
    <property type="protein sequence ID" value="KRL12258.1"/>
    <property type="molecule type" value="Genomic_DNA"/>
</dbReference>
<dbReference type="PIRSF" id="PIRSF005700">
    <property type="entry name" value="PepC"/>
    <property type="match status" value="1"/>
</dbReference>
<dbReference type="PANTHER" id="PTHR10363">
    <property type="entry name" value="BLEOMYCIN HYDROLASE"/>
    <property type="match status" value="1"/>
</dbReference>
<feature type="active site" evidence="6">
    <location>
        <position position="70"/>
    </location>
</feature>
<reference evidence="7 8" key="1">
    <citation type="journal article" date="2015" name="Genome Announc.">
        <title>Expanding the biotechnology potential of lactobacilli through comparative genomics of 213 strains and associated genera.</title>
        <authorList>
            <person name="Sun Z."/>
            <person name="Harris H.M."/>
            <person name="McCann A."/>
            <person name="Guo C."/>
            <person name="Argimon S."/>
            <person name="Zhang W."/>
            <person name="Yang X."/>
            <person name="Jeffery I.B."/>
            <person name="Cooney J.C."/>
            <person name="Kagawa T.F."/>
            <person name="Liu W."/>
            <person name="Song Y."/>
            <person name="Salvetti E."/>
            <person name="Wrobel A."/>
            <person name="Rasinkangas P."/>
            <person name="Parkhill J."/>
            <person name="Rea M.C."/>
            <person name="O'Sullivan O."/>
            <person name="Ritari J."/>
            <person name="Douillard F.P."/>
            <person name="Paul Ross R."/>
            <person name="Yang R."/>
            <person name="Briner A.E."/>
            <person name="Felis G.E."/>
            <person name="de Vos W.M."/>
            <person name="Barrangou R."/>
            <person name="Klaenhammer T.R."/>
            <person name="Caufield P.W."/>
            <person name="Cui Y."/>
            <person name="Zhang H."/>
            <person name="O'Toole P.W."/>
        </authorList>
    </citation>
    <scope>NUCLEOTIDE SEQUENCE [LARGE SCALE GENOMIC DNA]</scope>
    <source>
        <strain evidence="7 8">DSM 12744</strain>
    </source>
</reference>
<comment type="similarity">
    <text evidence="5">Belongs to the peptidase C1 family.</text>
</comment>
<protein>
    <recommendedName>
        <fullName evidence="5">Aminopeptidase</fullName>
    </recommendedName>
</protein>
<dbReference type="PROSITE" id="PS00639">
    <property type="entry name" value="THIOL_PROTEASE_HIS"/>
    <property type="match status" value="1"/>
</dbReference>
<dbReference type="CDD" id="cd00585">
    <property type="entry name" value="Peptidase_C1B"/>
    <property type="match status" value="1"/>
</dbReference>
<dbReference type="InterPro" id="IPR000169">
    <property type="entry name" value="Pept_cys_AS"/>
</dbReference>
<proteinExistence type="inferred from homology"/>
<evidence type="ECO:0000313" key="8">
    <source>
        <dbReference type="Proteomes" id="UP000051330"/>
    </source>
</evidence>
<dbReference type="RefSeq" id="WP_057821062.1">
    <property type="nucleotide sequence ID" value="NZ_AZEC01000009.1"/>
</dbReference>
<comment type="subcellular location">
    <subcellularLocation>
        <location evidence="1">Cytoplasm</location>
    </subcellularLocation>
</comment>
<evidence type="ECO:0000256" key="5">
    <source>
        <dbReference type="PIRNR" id="PIRNR005700"/>
    </source>
</evidence>
<dbReference type="InterPro" id="IPR038765">
    <property type="entry name" value="Papain-like_cys_pep_sf"/>
</dbReference>
<evidence type="ECO:0000256" key="2">
    <source>
        <dbReference type="ARBA" id="ARBA00022670"/>
    </source>
</evidence>
<dbReference type="Proteomes" id="UP000051330">
    <property type="component" value="Unassembled WGS sequence"/>
</dbReference>